<organism evidence="1 2">
    <name type="scientific">Liparis tanakae</name>
    <name type="common">Tanaka's snailfish</name>
    <dbReference type="NCBI Taxonomy" id="230148"/>
    <lineage>
        <taxon>Eukaryota</taxon>
        <taxon>Metazoa</taxon>
        <taxon>Chordata</taxon>
        <taxon>Craniata</taxon>
        <taxon>Vertebrata</taxon>
        <taxon>Euteleostomi</taxon>
        <taxon>Actinopterygii</taxon>
        <taxon>Neopterygii</taxon>
        <taxon>Teleostei</taxon>
        <taxon>Neoteleostei</taxon>
        <taxon>Acanthomorphata</taxon>
        <taxon>Eupercaria</taxon>
        <taxon>Perciformes</taxon>
        <taxon>Cottioidei</taxon>
        <taxon>Cottales</taxon>
        <taxon>Liparidae</taxon>
        <taxon>Liparis</taxon>
    </lineage>
</organism>
<accession>A0A4Z2GEU6</accession>
<gene>
    <name evidence="1" type="ORF">EYF80_038386</name>
</gene>
<keyword evidence="2" id="KW-1185">Reference proteome</keyword>
<sequence length="74" mass="8352">MHLGVDRALSAYGVRSVVVQALPPQLNPLHGPQTQWKTVEKTPVVLRQRRVPPAPAKSKAQPIQYRKYAEVWVN</sequence>
<reference evidence="1 2" key="1">
    <citation type="submission" date="2019-03" db="EMBL/GenBank/DDBJ databases">
        <title>First draft genome of Liparis tanakae, snailfish: a comprehensive survey of snailfish specific genes.</title>
        <authorList>
            <person name="Kim W."/>
            <person name="Song I."/>
            <person name="Jeong J.-H."/>
            <person name="Kim D."/>
            <person name="Kim S."/>
            <person name="Ryu S."/>
            <person name="Song J.Y."/>
            <person name="Lee S.K."/>
        </authorList>
    </citation>
    <scope>NUCLEOTIDE SEQUENCE [LARGE SCALE GENOMIC DNA]</scope>
    <source>
        <tissue evidence="1">Muscle</tissue>
    </source>
</reference>
<evidence type="ECO:0000313" key="2">
    <source>
        <dbReference type="Proteomes" id="UP000314294"/>
    </source>
</evidence>
<name>A0A4Z2GEU6_9TELE</name>
<dbReference type="EMBL" id="SRLO01000583">
    <property type="protein sequence ID" value="TNN51413.1"/>
    <property type="molecule type" value="Genomic_DNA"/>
</dbReference>
<evidence type="ECO:0000313" key="1">
    <source>
        <dbReference type="EMBL" id="TNN51413.1"/>
    </source>
</evidence>
<dbReference type="Proteomes" id="UP000314294">
    <property type="component" value="Unassembled WGS sequence"/>
</dbReference>
<proteinExistence type="predicted"/>
<protein>
    <submittedName>
        <fullName evidence="1">Uncharacterized protein</fullName>
    </submittedName>
</protein>
<dbReference type="AlphaFoldDB" id="A0A4Z2GEU6"/>
<comment type="caution">
    <text evidence="1">The sequence shown here is derived from an EMBL/GenBank/DDBJ whole genome shotgun (WGS) entry which is preliminary data.</text>
</comment>